<dbReference type="InterPro" id="IPR003591">
    <property type="entry name" value="Leu-rich_rpt_typical-subtyp"/>
</dbReference>
<dbReference type="InterPro" id="IPR032675">
    <property type="entry name" value="LRR_dom_sf"/>
</dbReference>
<dbReference type="RefSeq" id="WP_091173577.1">
    <property type="nucleotide sequence ID" value="NZ_FNCG01000016.1"/>
</dbReference>
<keyword evidence="1" id="KW-0433">Leucine-rich repeat</keyword>
<dbReference type="GO" id="GO:0005737">
    <property type="term" value="C:cytoplasm"/>
    <property type="evidence" value="ECO:0007669"/>
    <property type="project" value="TreeGrafter"/>
</dbReference>
<organism evidence="5 6">
    <name type="scientific">Mucilaginibacter gossypii</name>
    <dbReference type="NCBI Taxonomy" id="551996"/>
    <lineage>
        <taxon>Bacteria</taxon>
        <taxon>Pseudomonadati</taxon>
        <taxon>Bacteroidota</taxon>
        <taxon>Sphingobacteriia</taxon>
        <taxon>Sphingobacteriales</taxon>
        <taxon>Sphingobacteriaceae</taxon>
        <taxon>Mucilaginibacter</taxon>
    </lineage>
</organism>
<feature type="binding site" evidence="3">
    <location>
        <position position="233"/>
    </location>
    <ligand>
        <name>ATP</name>
        <dbReference type="ChEBI" id="CHEBI:30616"/>
    </ligand>
</feature>
<dbReference type="Gene3D" id="1.10.510.10">
    <property type="entry name" value="Transferase(Phosphotransferase) domain 1"/>
    <property type="match status" value="1"/>
</dbReference>
<dbReference type="InterPro" id="IPR017441">
    <property type="entry name" value="Protein_kinase_ATP_BS"/>
</dbReference>
<keyword evidence="2" id="KW-0677">Repeat</keyword>
<dbReference type="SMART" id="SM00364">
    <property type="entry name" value="LRR_BAC"/>
    <property type="match status" value="5"/>
</dbReference>
<dbReference type="EMBL" id="FNCG01000016">
    <property type="protein sequence ID" value="SDI14961.1"/>
    <property type="molecule type" value="Genomic_DNA"/>
</dbReference>
<dbReference type="PROSITE" id="PS50011">
    <property type="entry name" value="PROTEIN_KINASE_DOM"/>
    <property type="match status" value="1"/>
</dbReference>
<dbReference type="GO" id="GO:0004672">
    <property type="term" value="F:protein kinase activity"/>
    <property type="evidence" value="ECO:0007669"/>
    <property type="project" value="InterPro"/>
</dbReference>
<dbReference type="InterPro" id="IPR011009">
    <property type="entry name" value="Kinase-like_dom_sf"/>
</dbReference>
<keyword evidence="3" id="KW-0067">ATP-binding</keyword>
<name>A0A1G8I890_9SPHI</name>
<accession>A0A1G8I890</accession>
<evidence type="ECO:0000256" key="1">
    <source>
        <dbReference type="ARBA" id="ARBA00022614"/>
    </source>
</evidence>
<proteinExistence type="predicted"/>
<sequence length="433" mass="47790">MQTLKQLKNGELKGAVSLKLSENLSHFPVEIFELADTLEYLDLSFNKLNALPSDFGRLKKLKIFFCSENQFTILPEVLSDCPLLDIVGFKSNQIKTVPPASLNPNLRWLILTNNKVTELPAETGNCSRMQKLMLAGNRLTKLPATLAGCRNLELLRISANQLSEFPGWLLSMPKLSWLAFSGNPFSYKPTVHSLTAIDSSELEINQLLGEGASGVISKATWRHAGETTEVAVKIFKGAITSDGLPEDEMNACITAGNHDGLVELIGQIANHPGNKKGLVMKLIPGSFYNLGQPPSLVSCTRDVFKPDQTLTPEQVLKIAGTIASVAEHLHYKGIMHSDLYAHNILIDDEANTLFSDFGAACFYDKANTTIANKLERLEVRAFGYLLDDLARLCNDTEHPDLKKLLVLKESCLSEQLTNRPTFQYLNAKFSGLK</sequence>
<dbReference type="STRING" id="551996.SAMN05192573_116153"/>
<dbReference type="SUPFAM" id="SSF52058">
    <property type="entry name" value="L domain-like"/>
    <property type="match status" value="1"/>
</dbReference>
<evidence type="ECO:0000256" key="3">
    <source>
        <dbReference type="PROSITE-ProRule" id="PRU10141"/>
    </source>
</evidence>
<keyword evidence="3" id="KW-0547">Nucleotide-binding</keyword>
<evidence type="ECO:0000259" key="4">
    <source>
        <dbReference type="PROSITE" id="PS50011"/>
    </source>
</evidence>
<dbReference type="Gene3D" id="3.30.200.20">
    <property type="entry name" value="Phosphorylase Kinase, domain 1"/>
    <property type="match status" value="1"/>
</dbReference>
<keyword evidence="6" id="KW-1185">Reference proteome</keyword>
<dbReference type="GO" id="GO:0005524">
    <property type="term" value="F:ATP binding"/>
    <property type="evidence" value="ECO:0007669"/>
    <property type="project" value="UniProtKB-UniRule"/>
</dbReference>
<evidence type="ECO:0000256" key="2">
    <source>
        <dbReference type="ARBA" id="ARBA00022737"/>
    </source>
</evidence>
<dbReference type="PANTHER" id="PTHR48051">
    <property type="match status" value="1"/>
</dbReference>
<dbReference type="InterPro" id="IPR050216">
    <property type="entry name" value="LRR_domain-containing"/>
</dbReference>
<dbReference type="PANTHER" id="PTHR48051:SF1">
    <property type="entry name" value="RAS SUPPRESSOR PROTEIN 1"/>
    <property type="match status" value="1"/>
</dbReference>
<dbReference type="SMART" id="SM00369">
    <property type="entry name" value="LRR_TYP"/>
    <property type="match status" value="5"/>
</dbReference>
<dbReference type="InterPro" id="IPR000719">
    <property type="entry name" value="Prot_kinase_dom"/>
</dbReference>
<dbReference type="Pfam" id="PF00560">
    <property type="entry name" value="LRR_1"/>
    <property type="match status" value="1"/>
</dbReference>
<dbReference type="Gene3D" id="3.80.10.10">
    <property type="entry name" value="Ribonuclease Inhibitor"/>
    <property type="match status" value="2"/>
</dbReference>
<dbReference type="Pfam" id="PF07714">
    <property type="entry name" value="PK_Tyr_Ser-Thr"/>
    <property type="match status" value="1"/>
</dbReference>
<dbReference type="PROSITE" id="PS00107">
    <property type="entry name" value="PROTEIN_KINASE_ATP"/>
    <property type="match status" value="1"/>
</dbReference>
<dbReference type="AlphaFoldDB" id="A0A1G8I890"/>
<evidence type="ECO:0000313" key="6">
    <source>
        <dbReference type="Proteomes" id="UP000199705"/>
    </source>
</evidence>
<protein>
    <submittedName>
        <fullName evidence="5">Leucine rich repeat-containing protein</fullName>
    </submittedName>
</protein>
<evidence type="ECO:0000313" key="5">
    <source>
        <dbReference type="EMBL" id="SDI14961.1"/>
    </source>
</evidence>
<dbReference type="Proteomes" id="UP000199705">
    <property type="component" value="Unassembled WGS sequence"/>
</dbReference>
<gene>
    <name evidence="5" type="ORF">SAMN05192573_116153</name>
</gene>
<dbReference type="SUPFAM" id="SSF56112">
    <property type="entry name" value="Protein kinase-like (PK-like)"/>
    <property type="match status" value="1"/>
</dbReference>
<reference evidence="6" key="1">
    <citation type="submission" date="2016-10" db="EMBL/GenBank/DDBJ databases">
        <authorList>
            <person name="Varghese N."/>
            <person name="Submissions S."/>
        </authorList>
    </citation>
    <scope>NUCLEOTIDE SEQUENCE [LARGE SCALE GENOMIC DNA]</scope>
    <source>
        <strain evidence="6">Gh-67</strain>
    </source>
</reference>
<dbReference type="Pfam" id="PF13855">
    <property type="entry name" value="LRR_8"/>
    <property type="match status" value="1"/>
</dbReference>
<dbReference type="InterPro" id="IPR001245">
    <property type="entry name" value="Ser-Thr/Tyr_kinase_cat_dom"/>
</dbReference>
<dbReference type="InterPro" id="IPR001611">
    <property type="entry name" value="Leu-rich_rpt"/>
</dbReference>
<feature type="domain" description="Protein kinase" evidence="4">
    <location>
        <begin position="202"/>
        <end position="433"/>
    </location>
</feature>